<evidence type="ECO:0000313" key="1">
    <source>
        <dbReference type="EMBL" id="HJG28843.1"/>
    </source>
</evidence>
<gene>
    <name evidence="1" type="ORF">K8V20_09415</name>
</gene>
<reference evidence="1" key="2">
    <citation type="submission" date="2021-09" db="EMBL/GenBank/DDBJ databases">
        <authorList>
            <person name="Gilroy R."/>
        </authorList>
    </citation>
    <scope>NUCLEOTIDE SEQUENCE</scope>
    <source>
        <strain evidence="1">ChiBcec21-2208</strain>
    </source>
</reference>
<protein>
    <submittedName>
        <fullName evidence="1">Uncharacterized protein</fullName>
    </submittedName>
</protein>
<evidence type="ECO:0000313" key="2">
    <source>
        <dbReference type="Proteomes" id="UP000782880"/>
    </source>
</evidence>
<accession>A0A921LRA6</accession>
<feature type="non-terminal residue" evidence="1">
    <location>
        <position position="1"/>
    </location>
</feature>
<reference evidence="1" key="1">
    <citation type="journal article" date="2021" name="PeerJ">
        <title>Extensive microbial diversity within the chicken gut microbiome revealed by metagenomics and culture.</title>
        <authorList>
            <person name="Gilroy R."/>
            <person name="Ravi A."/>
            <person name="Getino M."/>
            <person name="Pursley I."/>
            <person name="Horton D.L."/>
            <person name="Alikhan N.F."/>
            <person name="Baker D."/>
            <person name="Gharbi K."/>
            <person name="Hall N."/>
            <person name="Watson M."/>
            <person name="Adriaenssens E.M."/>
            <person name="Foster-Nyarko E."/>
            <person name="Jarju S."/>
            <person name="Secka A."/>
            <person name="Antonio M."/>
            <person name="Oren A."/>
            <person name="Chaudhuri R.R."/>
            <person name="La Ragione R."/>
            <person name="Hildebrand F."/>
            <person name="Pallen M.J."/>
        </authorList>
    </citation>
    <scope>NUCLEOTIDE SEQUENCE</scope>
    <source>
        <strain evidence="1">ChiBcec21-2208</strain>
    </source>
</reference>
<dbReference type="Proteomes" id="UP000782880">
    <property type="component" value="Unassembled WGS sequence"/>
</dbReference>
<organism evidence="1 2">
    <name type="scientific">Subdoligranulum variabile</name>
    <dbReference type="NCBI Taxonomy" id="214851"/>
    <lineage>
        <taxon>Bacteria</taxon>
        <taxon>Bacillati</taxon>
        <taxon>Bacillota</taxon>
        <taxon>Clostridia</taxon>
        <taxon>Eubacteriales</taxon>
        <taxon>Oscillospiraceae</taxon>
        <taxon>Subdoligranulum</taxon>
    </lineage>
</organism>
<dbReference type="EMBL" id="DYVE01000240">
    <property type="protein sequence ID" value="HJG28843.1"/>
    <property type="molecule type" value="Genomic_DNA"/>
</dbReference>
<dbReference type="AlphaFoldDB" id="A0A921LRA6"/>
<proteinExistence type="predicted"/>
<name>A0A921LRA6_9FIRM</name>
<sequence>QFIMSHQFSAKQQGRICSQAVASFNSDEYHEKSKMVLIHLMDHSSDELQGFNRLFFDRCIEIKRDEEFLVHLMESRQSVHLFHSFLDYLYKSDENICSFALVLETIGNSLSQMPPERGERLIVTDLVKCVVCLFDKGKNDPFITEICLNIWDQLFMSNLHDIKPLSDMIDDFE</sequence>
<comment type="caution">
    <text evidence="1">The sequence shown here is derived from an EMBL/GenBank/DDBJ whole genome shotgun (WGS) entry which is preliminary data.</text>
</comment>